<feature type="disulfide bond" evidence="15">
    <location>
        <begin position="716"/>
        <end position="731"/>
    </location>
</feature>
<dbReference type="SMART" id="SM00179">
    <property type="entry name" value="EGF_CA"/>
    <property type="match status" value="3"/>
</dbReference>
<evidence type="ECO:0000259" key="23">
    <source>
        <dbReference type="PROSITE" id="PS50050"/>
    </source>
</evidence>
<organism evidence="26">
    <name type="scientific">Recilia dorsalis</name>
    <name type="common">Zigzag leafhopper</name>
    <name type="synonym">Maiestas dorsalis</name>
    <dbReference type="NCBI Taxonomy" id="1582033"/>
    <lineage>
        <taxon>Eukaryota</taxon>
        <taxon>Metazoa</taxon>
        <taxon>Ecdysozoa</taxon>
        <taxon>Arthropoda</taxon>
        <taxon>Hexapoda</taxon>
        <taxon>Insecta</taxon>
        <taxon>Pterygota</taxon>
        <taxon>Neoptera</taxon>
        <taxon>Paraneoptera</taxon>
        <taxon>Hemiptera</taxon>
        <taxon>Auchenorrhyncha</taxon>
        <taxon>Membracoidea</taxon>
        <taxon>Cicadellidae</taxon>
        <taxon>Deltocephalinae</taxon>
        <taxon>Deltocephalini</taxon>
        <taxon>Recilia</taxon>
    </lineage>
</organism>
<evidence type="ECO:0000256" key="11">
    <source>
        <dbReference type="ARBA" id="ARBA00023292"/>
    </source>
</evidence>
<feature type="disulfide bond" evidence="15">
    <location>
        <begin position="550"/>
        <end position="568"/>
    </location>
</feature>
<dbReference type="Pfam" id="PF00008">
    <property type="entry name" value="EGF"/>
    <property type="match status" value="3"/>
</dbReference>
<evidence type="ECO:0000256" key="19">
    <source>
        <dbReference type="SAM" id="SignalP"/>
    </source>
</evidence>
<dbReference type="SUPFAM" id="SSF48726">
    <property type="entry name" value="Immunoglobulin"/>
    <property type="match status" value="13"/>
</dbReference>
<evidence type="ECO:0000259" key="24">
    <source>
        <dbReference type="PROSITE" id="PS50835"/>
    </source>
</evidence>
<feature type="disulfide bond" evidence="14">
    <location>
        <begin position="3892"/>
        <end position="3919"/>
    </location>
</feature>
<feature type="chain" id="PRO_5026742329" evidence="19">
    <location>
        <begin position="24"/>
        <end position="3941"/>
    </location>
</feature>
<feature type="domain" description="Laminin IV type A" evidence="25">
    <location>
        <begin position="1236"/>
        <end position="1419"/>
    </location>
</feature>
<dbReference type="InterPro" id="IPR000034">
    <property type="entry name" value="Laminin_IV"/>
</dbReference>
<dbReference type="CDD" id="cd00096">
    <property type="entry name" value="Ig"/>
    <property type="match status" value="2"/>
</dbReference>
<dbReference type="InterPro" id="IPR007110">
    <property type="entry name" value="Ig-like_dom"/>
</dbReference>
<dbReference type="GO" id="GO:0030424">
    <property type="term" value="C:axon"/>
    <property type="evidence" value="ECO:0007669"/>
    <property type="project" value="TreeGrafter"/>
</dbReference>
<feature type="domain" description="Ig-like" evidence="24">
    <location>
        <begin position="863"/>
        <end position="950"/>
    </location>
</feature>
<dbReference type="SMART" id="SM00180">
    <property type="entry name" value="EGF_Lam"/>
    <property type="match status" value="6"/>
</dbReference>
<dbReference type="CDD" id="cd00110">
    <property type="entry name" value="LamG"/>
    <property type="match status" value="3"/>
</dbReference>
<dbReference type="FunFam" id="2.10.25.10:FF:000090">
    <property type="entry name" value="laminin subunit alpha"/>
    <property type="match status" value="1"/>
</dbReference>
<evidence type="ECO:0000256" key="17">
    <source>
        <dbReference type="PROSITE-ProRule" id="PRU00460"/>
    </source>
</evidence>
<dbReference type="CDD" id="cd00054">
    <property type="entry name" value="EGF_CA"/>
    <property type="match status" value="3"/>
</dbReference>
<dbReference type="PROSITE" id="PS50025">
    <property type="entry name" value="LAM_G_DOMAIN"/>
    <property type="match status" value="3"/>
</dbReference>
<keyword evidence="5" id="KW-0677">Repeat</keyword>
<dbReference type="SMART" id="SM00181">
    <property type="entry name" value="EGF"/>
    <property type="match status" value="9"/>
</dbReference>
<feature type="disulfide bond" evidence="15">
    <location>
        <begin position="395"/>
        <end position="410"/>
    </location>
</feature>
<dbReference type="Pfam" id="PF00057">
    <property type="entry name" value="Ldl_recept_a"/>
    <property type="match status" value="16"/>
</dbReference>
<feature type="domain" description="Ig-like" evidence="24">
    <location>
        <begin position="2960"/>
        <end position="3038"/>
    </location>
</feature>
<feature type="disulfide bond" evidence="15">
    <location>
        <begin position="1013"/>
        <end position="1031"/>
    </location>
</feature>
<dbReference type="GO" id="GO:0005509">
    <property type="term" value="F:calcium ion binding"/>
    <property type="evidence" value="ECO:0007669"/>
    <property type="project" value="InterPro"/>
</dbReference>
<dbReference type="Pfam" id="PF13927">
    <property type="entry name" value="Ig_3"/>
    <property type="match status" value="10"/>
</dbReference>
<dbReference type="SMART" id="SM00406">
    <property type="entry name" value="IGv"/>
    <property type="match status" value="3"/>
</dbReference>
<feature type="disulfide bond" evidence="17">
    <location>
        <begin position="1872"/>
        <end position="1884"/>
    </location>
</feature>
<feature type="domain" description="Laminin EGF-like" evidence="22">
    <location>
        <begin position="1533"/>
        <end position="1582"/>
    </location>
</feature>
<dbReference type="InterPro" id="IPR013783">
    <property type="entry name" value="Ig-like_fold"/>
</dbReference>
<dbReference type="InterPro" id="IPR036055">
    <property type="entry name" value="LDL_receptor-like_sf"/>
</dbReference>
<dbReference type="SUPFAM" id="SSF57184">
    <property type="entry name" value="Growth factor receptor domain"/>
    <property type="match status" value="1"/>
</dbReference>
<feature type="disulfide bond" evidence="15">
    <location>
        <begin position="435"/>
        <end position="450"/>
    </location>
</feature>
<keyword evidence="7" id="KW-0130">Cell adhesion</keyword>
<dbReference type="InterPro" id="IPR050958">
    <property type="entry name" value="Cell_Adh-Cytoskel_Orgn"/>
</dbReference>
<feature type="disulfide bond" evidence="15">
    <location>
        <begin position="974"/>
        <end position="992"/>
    </location>
</feature>
<feature type="compositionally biased region" description="Polar residues" evidence="18">
    <location>
        <begin position="113"/>
        <end position="123"/>
    </location>
</feature>
<dbReference type="InterPro" id="IPR013106">
    <property type="entry name" value="Ig_V-set"/>
</dbReference>
<feature type="compositionally biased region" description="Acidic residues" evidence="18">
    <location>
        <begin position="3922"/>
        <end position="3932"/>
    </location>
</feature>
<dbReference type="InterPro" id="IPR000742">
    <property type="entry name" value="EGF"/>
</dbReference>
<dbReference type="PROSITE" id="PS51115">
    <property type="entry name" value="LAMININ_IVA"/>
    <property type="match status" value="3"/>
</dbReference>
<dbReference type="InterPro" id="IPR056863">
    <property type="entry name" value="LMN_ATRN_NET-like_EGF"/>
</dbReference>
<feature type="domain" description="EGF-like" evidence="21">
    <location>
        <begin position="1465"/>
        <end position="1508"/>
    </location>
</feature>
<feature type="domain" description="Laminin EGF-like" evidence="22">
    <location>
        <begin position="1821"/>
        <end position="1868"/>
    </location>
</feature>
<feature type="domain" description="EGF-like" evidence="21">
    <location>
        <begin position="3695"/>
        <end position="3732"/>
    </location>
</feature>
<dbReference type="PANTHER" id="PTHR45080:SF8">
    <property type="entry name" value="IG-LIKE DOMAIN-CONTAINING PROTEIN"/>
    <property type="match status" value="1"/>
</dbReference>
<evidence type="ECO:0000256" key="10">
    <source>
        <dbReference type="ARBA" id="ARBA00023180"/>
    </source>
</evidence>
<dbReference type="SMART" id="SM00408">
    <property type="entry name" value="IGc2"/>
    <property type="match status" value="13"/>
</dbReference>
<dbReference type="SUPFAM" id="SSF57424">
    <property type="entry name" value="LDL receptor-like module"/>
    <property type="match status" value="16"/>
</dbReference>
<feature type="disulfide bond" evidence="16">
    <location>
        <begin position="2142"/>
        <end position="2157"/>
    </location>
</feature>
<dbReference type="GO" id="GO:0008046">
    <property type="term" value="F:axon guidance receptor activity"/>
    <property type="evidence" value="ECO:0007669"/>
    <property type="project" value="TreeGrafter"/>
</dbReference>
<dbReference type="Gene3D" id="2.60.120.200">
    <property type="match status" value="3"/>
</dbReference>
<evidence type="ECO:0000259" key="20">
    <source>
        <dbReference type="PROSITE" id="PS50025"/>
    </source>
</evidence>
<feature type="disulfide bond" evidence="15">
    <location>
        <begin position="773"/>
        <end position="785"/>
    </location>
</feature>
<dbReference type="FunFam" id="2.10.25.10:FF:000065">
    <property type="entry name" value="Laminin subunit beta 1"/>
    <property type="match status" value="1"/>
</dbReference>
<dbReference type="PROSITE" id="PS50068">
    <property type="entry name" value="LDLRA_2"/>
    <property type="match status" value="16"/>
</dbReference>
<keyword evidence="13" id="KW-0245">EGF-like domain</keyword>
<feature type="repeat" description="TNFR-Cys" evidence="16">
    <location>
        <begin position="2141"/>
        <end position="2187"/>
    </location>
</feature>
<feature type="disulfide bond" evidence="15">
    <location>
        <begin position="663"/>
        <end position="681"/>
    </location>
</feature>
<dbReference type="GO" id="GO:0048513">
    <property type="term" value="P:animal organ development"/>
    <property type="evidence" value="ECO:0007669"/>
    <property type="project" value="UniProtKB-ARBA"/>
</dbReference>
<feature type="domain" description="Ig-like" evidence="24">
    <location>
        <begin position="2300"/>
        <end position="2381"/>
    </location>
</feature>
<dbReference type="InterPro" id="IPR002049">
    <property type="entry name" value="LE_dom"/>
</dbReference>
<evidence type="ECO:0000256" key="9">
    <source>
        <dbReference type="ARBA" id="ARBA00023157"/>
    </source>
</evidence>
<dbReference type="PROSITE" id="PS50026">
    <property type="entry name" value="EGF_3"/>
    <property type="match status" value="4"/>
</dbReference>
<evidence type="ECO:0000256" key="4">
    <source>
        <dbReference type="ARBA" id="ARBA00022729"/>
    </source>
</evidence>
<feature type="domain" description="Laminin EGF-like" evidence="22">
    <location>
        <begin position="1872"/>
        <end position="1920"/>
    </location>
</feature>
<dbReference type="PANTHER" id="PTHR45080">
    <property type="entry name" value="CONTACTIN 5"/>
    <property type="match status" value="1"/>
</dbReference>
<feature type="disulfide bond" evidence="13">
    <location>
        <begin position="3407"/>
        <end position="3424"/>
    </location>
</feature>
<feature type="domain" description="Ig-like" evidence="24">
    <location>
        <begin position="3136"/>
        <end position="3219"/>
    </location>
</feature>
<feature type="disulfide bond" evidence="17">
    <location>
        <begin position="1840"/>
        <end position="1849"/>
    </location>
</feature>
<protein>
    <submittedName>
        <fullName evidence="26">Heparan sulfate proteoglycan</fullName>
    </submittedName>
</protein>
<dbReference type="InterPro" id="IPR023415">
    <property type="entry name" value="LDLR_class-A_CS"/>
</dbReference>
<feature type="disulfide bond" evidence="15">
    <location>
        <begin position="967"/>
        <end position="979"/>
    </location>
</feature>
<dbReference type="InterPro" id="IPR003598">
    <property type="entry name" value="Ig_sub2"/>
</dbReference>
<feature type="disulfide bond" evidence="15">
    <location>
        <begin position="780"/>
        <end position="798"/>
    </location>
</feature>
<dbReference type="PROSITE" id="PS50050">
    <property type="entry name" value="TNFR_NGFR_2"/>
    <property type="match status" value="1"/>
</dbReference>
<feature type="domain" description="Ig-like" evidence="24">
    <location>
        <begin position="2203"/>
        <end position="2291"/>
    </location>
</feature>
<feature type="region of interest" description="Disordered" evidence="18">
    <location>
        <begin position="50"/>
        <end position="72"/>
    </location>
</feature>
<dbReference type="Pfam" id="PF00052">
    <property type="entry name" value="Laminin_B"/>
    <property type="match status" value="3"/>
</dbReference>
<evidence type="ECO:0000256" key="6">
    <source>
        <dbReference type="ARBA" id="ARBA00022869"/>
    </source>
</evidence>
<feature type="disulfide bond" evidence="13">
    <location>
        <begin position="3664"/>
        <end position="3681"/>
    </location>
</feature>
<keyword evidence="11 17" id="KW-0424">Laminin EGF-like domain</keyword>
<feature type="disulfide bond" evidence="15">
    <location>
        <begin position="376"/>
        <end position="388"/>
    </location>
</feature>
<feature type="domain" description="Laminin G" evidence="20">
    <location>
        <begin position="3738"/>
        <end position="3919"/>
    </location>
</feature>
<feature type="domain" description="Ig-like" evidence="24">
    <location>
        <begin position="2868"/>
        <end position="2952"/>
    </location>
</feature>
<feature type="disulfide bond" evidence="15">
    <location>
        <begin position="586"/>
        <end position="604"/>
    </location>
</feature>
<dbReference type="SUPFAM" id="SSF57196">
    <property type="entry name" value="EGF/Laminin"/>
    <property type="match status" value="4"/>
</dbReference>
<dbReference type="PRINTS" id="PR00261">
    <property type="entry name" value="LDLRECEPTOR"/>
</dbReference>
<feature type="domain" description="Laminin IV type A" evidence="25">
    <location>
        <begin position="1608"/>
        <end position="1787"/>
    </location>
</feature>
<dbReference type="FunFam" id="4.10.400.10:FF:000034">
    <property type="entry name" value="Low-density lipoprotein receptor-related protein 2"/>
    <property type="match status" value="1"/>
</dbReference>
<dbReference type="PROSITE" id="PS01209">
    <property type="entry name" value="LDLRA_1"/>
    <property type="match status" value="7"/>
</dbReference>
<feature type="disulfide bond" evidence="13">
    <location>
        <begin position="3426"/>
        <end position="3435"/>
    </location>
</feature>
<feature type="disulfide bond" evidence="15">
    <location>
        <begin position="506"/>
        <end position="524"/>
    </location>
</feature>
<dbReference type="Pfam" id="PF00053">
    <property type="entry name" value="EGF_laminin"/>
    <property type="match status" value="5"/>
</dbReference>
<feature type="disulfide bond" evidence="15">
    <location>
        <begin position="636"/>
        <end position="651"/>
    </location>
</feature>
<dbReference type="PROSITE" id="PS50027">
    <property type="entry name" value="EGF_LAM_2"/>
    <property type="match status" value="3"/>
</dbReference>
<feature type="disulfide bond" evidence="15">
    <location>
        <begin position="543"/>
        <end position="555"/>
    </location>
</feature>
<feature type="disulfide bond" evidence="15">
    <location>
        <begin position="1069"/>
        <end position="1084"/>
    </location>
</feature>
<keyword evidence="2" id="KW-0964">Secreted</keyword>
<evidence type="ECO:0000256" key="8">
    <source>
        <dbReference type="ARBA" id="ARBA00023054"/>
    </source>
</evidence>
<dbReference type="Gene3D" id="2.10.25.10">
    <property type="entry name" value="Laminin"/>
    <property type="match status" value="6"/>
</dbReference>
<feature type="disulfide bond" evidence="13">
    <location>
        <begin position="3683"/>
        <end position="3692"/>
    </location>
</feature>
<dbReference type="InterPro" id="IPR013320">
    <property type="entry name" value="ConA-like_dom_sf"/>
</dbReference>
<feature type="disulfide bond" evidence="13">
    <location>
        <begin position="1498"/>
        <end position="1507"/>
    </location>
</feature>
<dbReference type="PROSITE" id="PS00022">
    <property type="entry name" value="EGF_1"/>
    <property type="match status" value="5"/>
</dbReference>
<feature type="disulfide bond" evidence="15">
    <location>
        <begin position="656"/>
        <end position="668"/>
    </location>
</feature>
<dbReference type="EMBL" id="MH060173">
    <property type="protein sequence ID" value="QBP17600.1"/>
    <property type="molecule type" value="mRNA"/>
</dbReference>
<feature type="disulfide bond" evidence="15">
    <location>
        <begin position="754"/>
        <end position="769"/>
    </location>
</feature>
<feature type="disulfide bond" evidence="15">
    <location>
        <begin position="353"/>
        <end position="368"/>
    </location>
</feature>
<feature type="disulfide bond" evidence="15">
    <location>
        <begin position="598"/>
        <end position="613"/>
    </location>
</feature>
<feature type="disulfide bond" evidence="15">
    <location>
        <begin position="675"/>
        <end position="690"/>
    </location>
</feature>
<feature type="domain" description="Ig-like" evidence="24">
    <location>
        <begin position="2395"/>
        <end position="2480"/>
    </location>
</feature>
<feature type="disulfide bond" evidence="15">
    <location>
        <begin position="742"/>
        <end position="760"/>
    </location>
</feature>
<dbReference type="Pfam" id="PF07679">
    <property type="entry name" value="I-set"/>
    <property type="match status" value="1"/>
</dbReference>
<dbReference type="SMART" id="SM00281">
    <property type="entry name" value="LamB"/>
    <property type="match status" value="3"/>
</dbReference>
<gene>
    <name evidence="26" type="primary">HSPG</name>
</gene>
<feature type="disulfide bond" evidence="15">
    <location>
        <begin position="579"/>
        <end position="591"/>
    </location>
</feature>
<dbReference type="InterPro" id="IPR003599">
    <property type="entry name" value="Ig_sub"/>
</dbReference>
<dbReference type="InterPro" id="IPR001791">
    <property type="entry name" value="Laminin_G"/>
</dbReference>
<dbReference type="GO" id="GO:0005886">
    <property type="term" value="C:plasma membrane"/>
    <property type="evidence" value="ECO:0007669"/>
    <property type="project" value="TreeGrafter"/>
</dbReference>
<comment type="caution">
    <text evidence="13">Lacks conserved residue(s) required for the propagation of feature annotation.</text>
</comment>
<feature type="domain" description="Laminin IV type A" evidence="25">
    <location>
        <begin position="1946"/>
        <end position="2127"/>
    </location>
</feature>
<feature type="disulfide bond" evidence="15">
    <location>
        <begin position="1006"/>
        <end position="1018"/>
    </location>
</feature>
<feature type="disulfide bond" evidence="17">
    <location>
        <begin position="1534"/>
        <end position="1551"/>
    </location>
</feature>
<evidence type="ECO:0000256" key="13">
    <source>
        <dbReference type="PROSITE-ProRule" id="PRU00076"/>
    </source>
</evidence>
<comment type="subcellular location">
    <subcellularLocation>
        <location evidence="1">Secreted</location>
        <location evidence="1">Extracellular space</location>
        <location evidence="1">Extracellular matrix</location>
        <location evidence="1">Basement membrane</location>
    </subcellularLocation>
</comment>
<evidence type="ECO:0000256" key="18">
    <source>
        <dbReference type="SAM" id="MobiDB-lite"/>
    </source>
</evidence>
<sequence length="3941" mass="431796">MAAGRLLVLGCLALALLPTPFTAQFLNEDLVFEEGTGPPRWQNHRRTVRVSGGASGSVSDSGVVSSDSGSDRSGLWHNAMRMLGRVKRSFWDFFEEETTTPEAATPTTEREITSQPLYSNTLSRDTRSTDGDEAEEVNITGHRNPEYLANLKDDDDFTDEGTSGYASSGEPTDEHFPEPDNGEDLIPVGSEAPPFPTDSGAPHQRVYHRVTITVHEPYRDEFTNRDSADFKEFSESFAQAVDYLLARAEGTQRSVVINIERSDDIFNSIVTLDISSEGASNPLEIRDLLRNEINERRVIGVHPVSLEGFEFRNFSDSASPGPPLAPLYPACHPGEIQCYTFSGEECLTNAARCNGTLECQDGTDEAGCPSLSTTDCAVGEFLCDLTRCIPQSQVCDGEEQCNDKTDEHNCPSRACRPDEFECRDGSGCVDRRRYCNGQPDCRDYSDEEYCGNTRPEIRQCPLGQFLCPVSGICISLTRRCDGVVDCLYDNSDESGCLCDPSRQFECEDKSCIDVRLRCNGEVDCPQDGSDERDCPNKPHPRACSPTEFRCREGTCIDLSRKCNKNIDCPDNSDEQSCPCKETEFQCGTGVCIDMSRLCDGLNHCQDRSDEINCTASCSNGQYQCQNGRCIDRKLRCNKIFDCTDGSDEKNCPRASCRRDQFQCSSGHCLPMSVLCDGRRDCPSGDDEQRCPSAQTCQPYEFQCRRDRNCIQQSQRCDGYPDCSDSSDEEDCATPCRPDEITCGDGSCVRQELKCDGTPDCRDGTDERNCPVRCRSDEFVCDGSRCVHSSKRCDRNPDCADYTDELNCGVPATQVPPVPDSRVSCAFGQFACHSGDQCVPQSAHCDNNYDCRDYSDESNCAGNPDGLNLKTYPSDQIIKESREVVFQCRDEGPLRASVRWIRSDNEPLPPGSRDIKGRLEMPNIQLEHTGTYICEAIGFSPATPGSRASVYLKVEHFDEILTPTRKVCGFNEATCSNGDCIPKNRVCDGRYDCTDGSDEMRCNPHGCEPNEFRCDNKKCVQKTWRCDSDDDCGDGSDERNCEPSPPGSACQYNEYQCARRDQCIPKAFHCDMEVDCQDGSDEFGCSKAEIQKPPPSMVVKQPGETFIITCTAVGVPTPEVVWRLNWGHIPSKCQTTSVGGYGVLTCPSIQESDQGAYSCEALNNRGSTFAIPDTILVVKPNHTVCPEGTFNDLATRHDECIPCFCFGVTTKCRSADLYIYQLPPPLDVYRIVNVYVPPSGGIEIRRGETSQFQASIHPSGRSGFQISLTDNELRSSYYNPVYPYFALPENYHGNQLKSYGGYIKYTVKTDGTGSSLPIPDVILSGNNYTLVYKGPSINPRTENNIAIRFYPGNWYRVSPDNRIEYPASRQDIMMALQSIDQLLIRTQYFSDGLETTITDINMDSAAFSNSGRGQAAYVENCECPVGYSGLSCDSCDRGFMHTSRGPWLGTCEQQVDCPPKYYKDHRDNRCQPCPCPHTDSHQFGTSCSLASDNNITCQCPPGYEGRRCEKCSEPLYVGNPLQGQACVRRPAQPECDPSGSRTSQPDPYTGQCLCKEYATGRTCNQCKPNTFNLASGNQYGCIYCFCMGINTTCTSSDLYRTQIVAAFTRDNQGFKLVEANHLNEPITDIQVNPSAQEIYFQQFNPGTYYWVLPNKFLFDKVTSYGGNLRYTLRYIPGPSGQSSKNSAPDVEIVSDSGVRLVYYSNQPPPEANRPVTLTVPLLEQFWQRVDGAPANREQLLMGLAELSNILIKATYTTQTQEAALISVSLDTATDDRNTGQSRAVEVEQCQCPAGYRGTSCQQCDAGYTRMEEGLYLGACEPCSCNGFSNECDPDTGVCLNCRGNTQGDRCDRCISGYVGNPASGVACKKEYGCQCDPRGSASLTCEQNQCTCKTNVVGQSCSDCRPGTFDLSEANLDGCIECYCSGVSGDCQSSNLFREAIPMQIVDKTHHFTLTDPNRQVVIQDDFILNPALNEIGFDFANNQRQQRLFWSLPPDFTGNKVLSYGGNLNFTQRYSALPSHPPSFDTDVIIVGPSLSIYWTDEEVLRPDVSRATSISLRESKWRRLDQTVGQRPASRSEMMRVLSNIQAILIRATHSTHTQQSYLSDVSLDTAVPKRTGGPTAAEVEVCRCPPGYRGTSCETCSSGYYQDFDNTCKRCPCNSNEEHCALGPQQQVICTCKSPYGGTYCDRVTSGGSPRPTPGTPTISMSISQPVIVIEAGKDITFRCTGRSLNLKPVALEWSKEKGYLPQGRAYDDKNGLLLIKDVQASDSGTYICTASDGFTFVTERALLNVGGSQPVPPVVTVSPSVLDVREGEPVEFRCDATGVPTPTLQWVGDRSSRLPPQSSFASGIFRIPYASLQDEGTYTCTASNSAGDDSETVSLYVRSAPPTLPPIPEVRLSIQPNDYNGDTGETLRLECSASNSRNIRLQWSRQDGQLSPNARDADGVFTIYNPQPSDSGIYICSAVDRNTGSLQQEVAVRVNINPPQRPPQSISINPPRQTVPQGTVAELRCQASGDIKWSKAGDTMPPNAKVEGPVLRIENIQVKDRGVYVCQVEGPGGLNRITSILEVERREKPEIELFPKASQTVIEGGSALFQCRVTKGIPEPTLHWSRTDATPLSRQVEQLPGGVLRFNSATRADEGQYLCTADNPEGSATTVAELVVHSMPLITITPPGQSVKVSPGQHVRLDCRAYGHPSPTVVWSKHQPGYQFYEPKSITPETAQGAVYEIKGATQDDEGSYTCTARNAAGEVEERIQLIVSDEQTTSGPTRGDIPSTGSGGVYIPDDDFTVPLGGHVTIRCVAQGPQPILLQWVRRDGQPLSAQAYDRNGELYIREVQYHDAGEYSCQGLDSRGDPLFSAVARIKVVEPMNIKLDPERQVVRPGDNAMITCTASGEGPIDISWRADNNRPLPRSVRVRGGIIEFVGIQESDAGRYVCKAANPRSSLEATADVIVNDNTRSMSVRAVDRNPSATEGSSILLRCDTPEYQEISWSREYHPLSPRASIQGPTLRIDNLQLEDAGRYICRTSAHGSIAQDYIDLRVDRLNDVELQIEPSKREVHYGDTVDLRCIVLGPPSVKLYWSRGDGSQLPFNCQQSGPVLRITQATSDNNGTYRCTAILNNNRYDKDYSLSVFDDRPTHDAASAETVTAEYGQTVNLSCNIDLEGTIHHSWTKHGGVLPASAQIAGPTLTIPSVTYKDAGLYICTANNGDMNVDIPKIILVHGAVPFFAQAPNSYLALPTLSNTYLSVSLEITFKPENPNGLILYNGQQLGGSGDFISFGLRDGILEFRFDVGSGPGVIRGNQPLSLGQWHTVQLSRFKKEGTMYVDETQYYTGSSRGRMQGLDLSQPLYLGGVPDFSTIHKQNGFDSGFVGCISRLVINDKEEIDIMKEKKDYDGVTSCETCAVNPCVNNGVCQEAPTKSGYTCLCPRGFSGLNCSHVGEPCYPGACGSGRCVDTDDGLECYCGLGKSGDRCDHDVTVTEPAFAGNSYLAYPTPKTLNKIKISLKFNPSDYSNGLLLYCSENDDGTGDFISLSIRDRHLEFKFESGSGVNTLTSINEIVPGQWVTVNAGIAGTDAQLSITGDLPVSKGVQAGVFKFTTPLYVGGFDKSKIRPAAGVGVRQGFHGCVAEVQVSGLNLDLIRSVVDSANIDQCASSIGDPCQLWPCQNNGVCYALPDGKSYQCSCPAGYTGENCETEQDMCAVLQPCQNGGSCVGTTSSYKCNCPKGYTGPTCTERTEFRTEVQFNGDGYVELSKELLPHTNPDEAEKIHIEFSTSQPNGLLLWHGQTPDMDGTGQDYLSVAVVDGHLQLSYELGSKPAVIRSSQRVDDGQRHAVVIKRQGKDGSLELDRESLEFGESGGLLTQLNTVGNIYIGGLPDVDRMAPNSNVTNLVGCVHSLQIQDSGVINFAERAVSSVNVVPCPSSEDDYDEDDDDYARRGDVGK</sequence>
<dbReference type="SUPFAM" id="SSF49899">
    <property type="entry name" value="Concanavalin A-like lectins/glucanases"/>
    <property type="match status" value="3"/>
</dbReference>
<evidence type="ECO:0000313" key="26">
    <source>
        <dbReference type="EMBL" id="QBP17600.1"/>
    </source>
</evidence>
<evidence type="ECO:0000259" key="25">
    <source>
        <dbReference type="PROSITE" id="PS51115"/>
    </source>
</evidence>
<feature type="domain" description="Ig-like" evidence="24">
    <location>
        <begin position="2768"/>
        <end position="2847"/>
    </location>
</feature>
<feature type="domain" description="Laminin G" evidence="20">
    <location>
        <begin position="3478"/>
        <end position="3659"/>
    </location>
</feature>
<feature type="compositionally biased region" description="Polar residues" evidence="18">
    <location>
        <begin position="160"/>
        <end position="170"/>
    </location>
</feature>
<feature type="disulfide bond" evidence="15">
    <location>
        <begin position="624"/>
        <end position="642"/>
    </location>
</feature>
<feature type="disulfide bond" evidence="15">
    <location>
        <begin position="617"/>
        <end position="629"/>
    </location>
</feature>
<feature type="domain" description="Ig-like" evidence="24">
    <location>
        <begin position="3047"/>
        <end position="3130"/>
    </location>
</feature>
<reference evidence="26" key="1">
    <citation type="submission" date="2018-03" db="EMBL/GenBank/DDBJ databases">
        <authorList>
            <person name="Wu W."/>
        </authorList>
    </citation>
    <scope>NUCLEOTIDE SEQUENCE</scope>
    <source>
        <tissue evidence="26">Testis</tissue>
    </source>
</reference>
<dbReference type="InterPro" id="IPR002172">
    <property type="entry name" value="LDrepeatLR_classA_rpt"/>
</dbReference>
<feature type="disulfide bond" evidence="15">
    <location>
        <begin position="735"/>
        <end position="747"/>
    </location>
</feature>
<evidence type="ECO:0000256" key="15">
    <source>
        <dbReference type="PROSITE-ProRule" id="PRU00124"/>
    </source>
</evidence>
<keyword evidence="8" id="KW-0175">Coiled coil</keyword>
<dbReference type="SMART" id="SM00192">
    <property type="entry name" value="LDLa"/>
    <property type="match status" value="16"/>
</dbReference>
<feature type="domain" description="Ig-like" evidence="24">
    <location>
        <begin position="2490"/>
        <end position="2571"/>
    </location>
</feature>
<dbReference type="SMART" id="SM00282">
    <property type="entry name" value="LamG"/>
    <property type="match status" value="3"/>
</dbReference>
<dbReference type="CDD" id="cd00112">
    <property type="entry name" value="LDLa"/>
    <property type="match status" value="15"/>
</dbReference>
<evidence type="ECO:0000256" key="5">
    <source>
        <dbReference type="ARBA" id="ARBA00022737"/>
    </source>
</evidence>
<accession>A0A6M2RCC8</accession>
<dbReference type="SMART" id="SM00409">
    <property type="entry name" value="IG"/>
    <property type="match status" value="13"/>
</dbReference>
<feature type="disulfide bond" evidence="15">
    <location>
        <begin position="383"/>
        <end position="401"/>
    </location>
</feature>
<dbReference type="PROSITE" id="PS50835">
    <property type="entry name" value="IG_LIKE"/>
    <property type="match status" value="13"/>
</dbReference>
<dbReference type="Gene3D" id="2.170.300.10">
    <property type="entry name" value="Tie2 ligand-binding domain superfamily"/>
    <property type="match status" value="2"/>
</dbReference>
<proteinExistence type="evidence at transcript level"/>
<feature type="domain" description="EGF-like" evidence="21">
    <location>
        <begin position="3655"/>
        <end position="3693"/>
    </location>
</feature>
<keyword evidence="3" id="KW-0272">Extracellular matrix</keyword>
<feature type="domain" description="Ig-like" evidence="24">
    <location>
        <begin position="1092"/>
        <end position="1169"/>
    </location>
</feature>
<evidence type="ECO:0000259" key="22">
    <source>
        <dbReference type="PROSITE" id="PS50027"/>
    </source>
</evidence>
<dbReference type="GO" id="GO:0050808">
    <property type="term" value="P:synapse organization"/>
    <property type="evidence" value="ECO:0007669"/>
    <property type="project" value="TreeGrafter"/>
</dbReference>
<feature type="disulfide bond" evidence="17">
    <location>
        <begin position="1852"/>
        <end position="1866"/>
    </location>
</feature>
<feature type="disulfide bond" evidence="15">
    <location>
        <begin position="562"/>
        <end position="577"/>
    </location>
</feature>
<dbReference type="FunFam" id="4.10.400.10:FF:000062">
    <property type="entry name" value="Terribly reduced optic lobes, isoform AI"/>
    <property type="match status" value="1"/>
</dbReference>
<feature type="disulfide bond" evidence="15">
    <location>
        <begin position="986"/>
        <end position="1001"/>
    </location>
</feature>
<dbReference type="Gene3D" id="2.60.40.10">
    <property type="entry name" value="Immunoglobulins"/>
    <property type="match status" value="13"/>
</dbReference>
<dbReference type="Pfam" id="PF24973">
    <property type="entry name" value="EGF_LMN_ATRN"/>
    <property type="match status" value="1"/>
</dbReference>
<dbReference type="PROSITE" id="PS01248">
    <property type="entry name" value="EGF_LAM_1"/>
    <property type="match status" value="4"/>
</dbReference>
<feature type="region of interest" description="Disordered" evidence="18">
    <location>
        <begin position="3918"/>
        <end position="3941"/>
    </location>
</feature>
<dbReference type="PROSITE" id="PS01186">
    <property type="entry name" value="EGF_2"/>
    <property type="match status" value="3"/>
</dbReference>
<evidence type="ECO:0000256" key="14">
    <source>
        <dbReference type="PROSITE-ProRule" id="PRU00122"/>
    </source>
</evidence>
<dbReference type="GO" id="GO:0043025">
    <property type="term" value="C:neuronal cell body"/>
    <property type="evidence" value="ECO:0007669"/>
    <property type="project" value="TreeGrafter"/>
</dbReference>
<feature type="disulfide bond" evidence="15">
    <location>
        <begin position="792"/>
        <end position="807"/>
    </location>
</feature>
<dbReference type="FunFam" id="2.60.40.10:FF:000032">
    <property type="entry name" value="palladin isoform X1"/>
    <property type="match status" value="2"/>
</dbReference>
<dbReference type="InterPro" id="IPR013098">
    <property type="entry name" value="Ig_I-set"/>
</dbReference>
<keyword evidence="12" id="KW-0393">Immunoglobulin domain</keyword>
<dbReference type="Gene3D" id="4.10.400.10">
    <property type="entry name" value="Low-density Lipoprotein Receptor"/>
    <property type="match status" value="16"/>
</dbReference>
<dbReference type="InterPro" id="IPR036179">
    <property type="entry name" value="Ig-like_dom_sf"/>
</dbReference>
<feature type="domain" description="Laminin G" evidence="20">
    <location>
        <begin position="3224"/>
        <end position="3402"/>
    </location>
</feature>
<feature type="disulfide bond" evidence="15">
    <location>
        <begin position="1025"/>
        <end position="1040"/>
    </location>
</feature>
<dbReference type="InterPro" id="IPR009030">
    <property type="entry name" value="Growth_fac_rcpt_cys_sf"/>
</dbReference>
<evidence type="ECO:0000256" key="3">
    <source>
        <dbReference type="ARBA" id="ARBA00022530"/>
    </source>
</evidence>
<dbReference type="InterPro" id="IPR001881">
    <property type="entry name" value="EGF-like_Ca-bd_dom"/>
</dbReference>
<keyword evidence="4 19" id="KW-0732">Signal</keyword>
<dbReference type="GO" id="GO:0005604">
    <property type="term" value="C:basement membrane"/>
    <property type="evidence" value="ECO:0007669"/>
    <property type="project" value="UniProtKB-SubCell"/>
</dbReference>
<keyword evidence="9 13" id="KW-1015">Disulfide bond</keyword>
<evidence type="ECO:0000256" key="2">
    <source>
        <dbReference type="ARBA" id="ARBA00022525"/>
    </source>
</evidence>
<dbReference type="GO" id="GO:0007156">
    <property type="term" value="P:homophilic cell adhesion via plasma membrane adhesion molecules"/>
    <property type="evidence" value="ECO:0007669"/>
    <property type="project" value="TreeGrafter"/>
</dbReference>
<evidence type="ECO:0000259" key="21">
    <source>
        <dbReference type="PROSITE" id="PS50026"/>
    </source>
</evidence>
<keyword evidence="6" id="KW-0084">Basement membrane</keyword>
<feature type="disulfide bond" evidence="13">
    <location>
        <begin position="3722"/>
        <end position="3731"/>
    </location>
</feature>
<feature type="domain" description="EGF-like" evidence="21">
    <location>
        <begin position="3400"/>
        <end position="3436"/>
    </location>
</feature>
<dbReference type="InterPro" id="IPR001368">
    <property type="entry name" value="TNFR/NGFR_Cys_rich_reg"/>
</dbReference>
<feature type="disulfide bond" evidence="17">
    <location>
        <begin position="1553"/>
        <end position="1562"/>
    </location>
</feature>
<name>A0A6M2RCC8_RECDO</name>
<feature type="disulfide bond" evidence="17">
    <location>
        <begin position="1891"/>
        <end position="1900"/>
    </location>
</feature>
<feature type="signal peptide" evidence="19">
    <location>
        <begin position="1"/>
        <end position="23"/>
    </location>
</feature>
<evidence type="ECO:0000256" key="12">
    <source>
        <dbReference type="ARBA" id="ARBA00023319"/>
    </source>
</evidence>
<feature type="domain" description="Ig-like" evidence="24">
    <location>
        <begin position="2667"/>
        <end position="2756"/>
    </location>
</feature>
<evidence type="ECO:0000256" key="7">
    <source>
        <dbReference type="ARBA" id="ARBA00022889"/>
    </source>
</evidence>
<evidence type="ECO:0000256" key="1">
    <source>
        <dbReference type="ARBA" id="ARBA00004302"/>
    </source>
</evidence>
<feature type="region of interest" description="Disordered" evidence="18">
    <location>
        <begin position="98"/>
        <end position="204"/>
    </location>
</feature>
<dbReference type="CDD" id="cd00055">
    <property type="entry name" value="EGF_Lam"/>
    <property type="match status" value="4"/>
</dbReference>
<feature type="domain" description="TNFR-Cys" evidence="23">
    <location>
        <begin position="2141"/>
        <end position="2187"/>
    </location>
</feature>
<evidence type="ECO:0000256" key="16">
    <source>
        <dbReference type="PROSITE-ProRule" id="PRU00206"/>
    </source>
</evidence>
<keyword evidence="10" id="KW-0325">Glycoprotein</keyword>
<feature type="domain" description="Ig-like" evidence="24">
    <location>
        <begin position="2576"/>
        <end position="2662"/>
    </location>
</feature>
<dbReference type="Pfam" id="PF00054">
    <property type="entry name" value="Laminin_G_1"/>
    <property type="match status" value="3"/>
</dbReference>
<feature type="disulfide bond" evidence="15">
    <location>
        <begin position="844"/>
        <end position="859"/>
    </location>
</feature>